<protein>
    <submittedName>
        <fullName evidence="1">Uncharacterized protein</fullName>
    </submittedName>
</protein>
<accession>A0ACC3ZDH9</accession>
<proteinExistence type="predicted"/>
<name>A0ACC3ZDH9_COLTU</name>
<evidence type="ECO:0000313" key="2">
    <source>
        <dbReference type="Proteomes" id="UP000805649"/>
    </source>
</evidence>
<keyword evidence="2" id="KW-1185">Reference proteome</keyword>
<dbReference type="Proteomes" id="UP000805649">
    <property type="component" value="Unassembled WGS sequence"/>
</dbReference>
<comment type="caution">
    <text evidence="1">The sequence shown here is derived from an EMBL/GenBank/DDBJ whole genome shotgun (WGS) entry which is preliminary data.</text>
</comment>
<dbReference type="EMBL" id="VUJX02000001">
    <property type="protein sequence ID" value="KAL0942151.1"/>
    <property type="molecule type" value="Genomic_DNA"/>
</dbReference>
<sequence length="371" mass="40895">MASGEDNKHDSARNFLWTTVDSMESVIDGKKKDEIAAAQAFQKSVESLSSGSHQPANFDLQDNNYFVDNGRRILKPISRMGRAGVKSSSAMSDLGLSKKPFVPTGLSENMHDTLGSFATSGSFDDPFTTEGPTVQLAGELLRNLKALRLSTPETNLCDADGNKPGPGFVHRLDFDPSPKHYLALGVKGKSSKKSTNCQSGTVTATPRDLSNSFAEYKDTSVPPRPCAMETATPTTPEDNEQYKAYEFMNWDDSPSVRPLRRHMANLDVASRSLERPVHHPVGPRPFIGYSGPPQTPTKQTIRGKRARREFENTTSLSGRDVAREREILSQFAATALMGEDEEDEDEEDDEETPKASILNRHLEKTQQETSL</sequence>
<reference evidence="1 2" key="1">
    <citation type="journal article" date="2020" name="Phytopathology">
        <title>Genome Sequence Resources of Colletotrichum truncatum, C. plurivorum, C. musicola, and C. sojae: Four Species Pathogenic to Soybean (Glycine max).</title>
        <authorList>
            <person name="Rogerio F."/>
            <person name="Boufleur T.R."/>
            <person name="Ciampi-Guillardi M."/>
            <person name="Sukno S.A."/>
            <person name="Thon M.R."/>
            <person name="Massola Junior N.S."/>
            <person name="Baroncelli R."/>
        </authorList>
    </citation>
    <scope>NUCLEOTIDE SEQUENCE [LARGE SCALE GENOMIC DNA]</scope>
    <source>
        <strain evidence="1 2">CMES1059</strain>
    </source>
</reference>
<gene>
    <name evidence="1" type="ORF">CTRU02_200037</name>
</gene>
<evidence type="ECO:0000313" key="1">
    <source>
        <dbReference type="EMBL" id="KAL0942151.1"/>
    </source>
</evidence>
<organism evidence="1 2">
    <name type="scientific">Colletotrichum truncatum</name>
    <name type="common">Anthracnose fungus</name>
    <name type="synonym">Colletotrichum capsici</name>
    <dbReference type="NCBI Taxonomy" id="5467"/>
    <lineage>
        <taxon>Eukaryota</taxon>
        <taxon>Fungi</taxon>
        <taxon>Dikarya</taxon>
        <taxon>Ascomycota</taxon>
        <taxon>Pezizomycotina</taxon>
        <taxon>Sordariomycetes</taxon>
        <taxon>Hypocreomycetidae</taxon>
        <taxon>Glomerellales</taxon>
        <taxon>Glomerellaceae</taxon>
        <taxon>Colletotrichum</taxon>
        <taxon>Colletotrichum truncatum species complex</taxon>
    </lineage>
</organism>